<comment type="caution">
    <text evidence="3">The sequence shown here is derived from an EMBL/GenBank/DDBJ whole genome shotgun (WGS) entry which is preliminary data.</text>
</comment>
<evidence type="ECO:0000259" key="2">
    <source>
        <dbReference type="SMART" id="SM00470"/>
    </source>
</evidence>
<evidence type="ECO:0000256" key="1">
    <source>
        <dbReference type="SAM" id="MobiDB-lite"/>
    </source>
</evidence>
<protein>
    <submittedName>
        <fullName evidence="3">ParB-like nuclease family protein</fullName>
    </submittedName>
</protein>
<dbReference type="RefSeq" id="WP_166664185.1">
    <property type="nucleotide sequence ID" value="NZ_SOCP01000007.1"/>
</dbReference>
<evidence type="ECO:0000313" key="3">
    <source>
        <dbReference type="EMBL" id="TDV49783.1"/>
    </source>
</evidence>
<evidence type="ECO:0000313" key="4">
    <source>
        <dbReference type="Proteomes" id="UP000294927"/>
    </source>
</evidence>
<reference evidence="3 4" key="1">
    <citation type="submission" date="2019-03" db="EMBL/GenBank/DDBJ databases">
        <title>Genomic Encyclopedia of Archaeal and Bacterial Type Strains, Phase II (KMG-II): from individual species to whole genera.</title>
        <authorList>
            <person name="Goeker M."/>
        </authorList>
    </citation>
    <scope>NUCLEOTIDE SEQUENCE [LARGE SCALE GENOMIC DNA]</scope>
    <source>
        <strain evidence="3 4">DSM 45499</strain>
    </source>
</reference>
<dbReference type="InterPro" id="IPR036086">
    <property type="entry name" value="ParB/Sulfiredoxin_sf"/>
</dbReference>
<feature type="region of interest" description="Disordered" evidence="1">
    <location>
        <begin position="213"/>
        <end position="232"/>
    </location>
</feature>
<name>A0A4R7VJZ8_9PSEU</name>
<dbReference type="InterPro" id="IPR003115">
    <property type="entry name" value="ParB_N"/>
</dbReference>
<dbReference type="AlphaFoldDB" id="A0A4R7VJZ8"/>
<keyword evidence="4" id="KW-1185">Reference proteome</keyword>
<feature type="compositionally biased region" description="Basic and acidic residues" evidence="1">
    <location>
        <begin position="213"/>
        <end position="225"/>
    </location>
</feature>
<gene>
    <name evidence="3" type="ORF">CLV71_107131</name>
</gene>
<dbReference type="EMBL" id="SOCP01000007">
    <property type="protein sequence ID" value="TDV49783.1"/>
    <property type="molecule type" value="Genomic_DNA"/>
</dbReference>
<proteinExistence type="predicted"/>
<sequence length="330" mass="35549">MESVEHCDRILGAVSESPVVRVPPAALRPAGELRVAGLSAEYVESLCQLTEDLPPLVVHRPTMRVIDGSHRLEAAVRRGDERVAVRFFDGPERDCFLLAVRLNARHGLMLTRADRCTAVVRILGTHPDWSDRRIAALVGVSPRVVARRRAARGVPDGARVGLDGRVRGSDIAERRVAAASYVGEHPGASLREIARATGLSVGTARDVRLRLRSGRDPVPSRRPEADLPGAGEDAPAVRATCRLGRGAEAGVTTIFDRLRNDPLVRMSDQGRVLLRILGASQALEQNLSPFVAVVPPFHADSVADAARQISEVWARFAGELDAAGQDRIGA</sequence>
<organism evidence="3 4">
    <name type="scientific">Actinophytocola oryzae</name>
    <dbReference type="NCBI Taxonomy" id="502181"/>
    <lineage>
        <taxon>Bacteria</taxon>
        <taxon>Bacillati</taxon>
        <taxon>Actinomycetota</taxon>
        <taxon>Actinomycetes</taxon>
        <taxon>Pseudonocardiales</taxon>
        <taxon>Pseudonocardiaceae</taxon>
    </lineage>
</organism>
<dbReference type="Proteomes" id="UP000294927">
    <property type="component" value="Unassembled WGS sequence"/>
</dbReference>
<feature type="domain" description="ParB-like N-terminal" evidence="2">
    <location>
        <begin position="20"/>
        <end position="104"/>
    </location>
</feature>
<accession>A0A4R7VJZ8</accession>
<dbReference type="SMART" id="SM00470">
    <property type="entry name" value="ParB"/>
    <property type="match status" value="1"/>
</dbReference>
<dbReference type="SUPFAM" id="SSF110849">
    <property type="entry name" value="ParB/Sulfiredoxin"/>
    <property type="match status" value="1"/>
</dbReference>